<dbReference type="Proteomes" id="UP001177212">
    <property type="component" value="Unassembled WGS sequence"/>
</dbReference>
<gene>
    <name evidence="1" type="ORF">Q8W34_21695</name>
</gene>
<keyword evidence="2" id="KW-1185">Reference proteome</keyword>
<evidence type="ECO:0000313" key="1">
    <source>
        <dbReference type="EMBL" id="MDP2567220.1"/>
    </source>
</evidence>
<proteinExistence type="predicted"/>
<comment type="caution">
    <text evidence="1">The sequence shown here is derived from an EMBL/GenBank/DDBJ whole genome shotgun (WGS) entry which is preliminary data.</text>
</comment>
<sequence>PVAKQTNAQLWNAYNNHQQKLWKVEFSNP</sequence>
<evidence type="ECO:0000313" key="2">
    <source>
        <dbReference type="Proteomes" id="UP001177212"/>
    </source>
</evidence>
<name>A0ABT9FK88_9GAMM</name>
<protein>
    <submittedName>
        <fullName evidence="1">2-amino-4-hydroxy-6-hydroxymethyldihydropteridine diphosphokinase</fullName>
    </submittedName>
</protein>
<dbReference type="EMBL" id="JAUYVT010000258">
    <property type="protein sequence ID" value="MDP2567220.1"/>
    <property type="molecule type" value="Genomic_DNA"/>
</dbReference>
<feature type="non-terminal residue" evidence="1">
    <location>
        <position position="1"/>
    </location>
</feature>
<organism evidence="1 2">
    <name type="scientific">Pseudoalteromonas marina</name>
    <dbReference type="NCBI Taxonomy" id="267375"/>
    <lineage>
        <taxon>Bacteria</taxon>
        <taxon>Pseudomonadati</taxon>
        <taxon>Pseudomonadota</taxon>
        <taxon>Gammaproteobacteria</taxon>
        <taxon>Alteromonadales</taxon>
        <taxon>Pseudoalteromonadaceae</taxon>
        <taxon>Pseudoalteromonas</taxon>
    </lineage>
</organism>
<reference evidence="1" key="1">
    <citation type="submission" date="2023-07" db="EMBL/GenBank/DDBJ databases">
        <title>Genome content predicts the carbon catabolic preferences of heterotrophic bacteria.</title>
        <authorList>
            <person name="Gralka M."/>
        </authorList>
    </citation>
    <scope>NUCLEOTIDE SEQUENCE</scope>
    <source>
        <strain evidence="1">4G09</strain>
    </source>
</reference>
<accession>A0ABT9FK88</accession>